<organism evidence="3 4">
    <name type="scientific">Diaporthe eres</name>
    <name type="common">Phomopsis oblonga</name>
    <dbReference type="NCBI Taxonomy" id="83184"/>
    <lineage>
        <taxon>Eukaryota</taxon>
        <taxon>Fungi</taxon>
        <taxon>Dikarya</taxon>
        <taxon>Ascomycota</taxon>
        <taxon>Pezizomycotina</taxon>
        <taxon>Sordariomycetes</taxon>
        <taxon>Sordariomycetidae</taxon>
        <taxon>Diaporthales</taxon>
        <taxon>Diaporthaceae</taxon>
        <taxon>Diaporthe</taxon>
        <taxon>Diaporthe eres species complex</taxon>
    </lineage>
</organism>
<dbReference type="PANTHER" id="PTHR37488:SF2">
    <property type="entry name" value="DUF1275 DOMAIN-CONTAINING PROTEIN"/>
    <property type="match status" value="1"/>
</dbReference>
<feature type="compositionally biased region" description="Polar residues" evidence="1">
    <location>
        <begin position="1"/>
        <end position="25"/>
    </location>
</feature>
<gene>
    <name evidence="3" type="ORF">SLS63_007782</name>
</gene>
<keyword evidence="4" id="KW-1185">Reference proteome</keyword>
<name>A0ABR1P493_DIAER</name>
<dbReference type="Proteomes" id="UP001430848">
    <property type="component" value="Unassembled WGS sequence"/>
</dbReference>
<sequence length="229" mass="24213">MSHTPAKPSSASQATTPTPYHSQHAQRSDHHAATATAATPPPKRQDKRHRVQRLRAHVARPVDLAHCDIPVVLCCLASGLCDASAFAAWGCFVSMQTGNSVFLCLGASQLPAGGEPYGWAKHRAVALLAFESAGQLSTAQLVGVGEVPTVVLTSVYHGLAADAGFFRRRNVHRDRRIAGVIAFFAGAISGGWLERSRGGIAAALWISAAVKLGITVSWLFWKAEKAGDG</sequence>
<accession>A0ABR1P493</accession>
<proteinExistence type="predicted"/>
<protein>
    <recommendedName>
        <fullName evidence="5">DUF1275 domain-containing protein</fullName>
    </recommendedName>
</protein>
<evidence type="ECO:0000256" key="2">
    <source>
        <dbReference type="SAM" id="Phobius"/>
    </source>
</evidence>
<feature type="transmembrane region" description="Helical" evidence="2">
    <location>
        <begin position="177"/>
        <end position="193"/>
    </location>
</feature>
<comment type="caution">
    <text evidence="3">The sequence shown here is derived from an EMBL/GenBank/DDBJ whole genome shotgun (WGS) entry which is preliminary data.</text>
</comment>
<dbReference type="Pfam" id="PF06912">
    <property type="entry name" value="DUF1275"/>
    <property type="match status" value="2"/>
</dbReference>
<evidence type="ECO:0008006" key="5">
    <source>
        <dbReference type="Google" id="ProtNLM"/>
    </source>
</evidence>
<keyword evidence="2" id="KW-1133">Transmembrane helix</keyword>
<reference evidence="3 4" key="1">
    <citation type="submission" date="2024-02" db="EMBL/GenBank/DDBJ databases">
        <title>De novo assembly and annotation of 12 fungi associated with fruit tree decline syndrome in Ontario, Canada.</title>
        <authorList>
            <person name="Sulman M."/>
            <person name="Ellouze W."/>
            <person name="Ilyukhin E."/>
        </authorList>
    </citation>
    <scope>NUCLEOTIDE SEQUENCE [LARGE SCALE GENOMIC DNA]</scope>
    <source>
        <strain evidence="3 4">M169</strain>
    </source>
</reference>
<keyword evidence="2" id="KW-0472">Membrane</keyword>
<evidence type="ECO:0000256" key="1">
    <source>
        <dbReference type="SAM" id="MobiDB-lite"/>
    </source>
</evidence>
<evidence type="ECO:0000313" key="4">
    <source>
        <dbReference type="Proteomes" id="UP001430848"/>
    </source>
</evidence>
<dbReference type="EMBL" id="JAKNSF020000045">
    <property type="protein sequence ID" value="KAK7726105.1"/>
    <property type="molecule type" value="Genomic_DNA"/>
</dbReference>
<feature type="transmembrane region" description="Helical" evidence="2">
    <location>
        <begin position="199"/>
        <end position="221"/>
    </location>
</feature>
<evidence type="ECO:0000313" key="3">
    <source>
        <dbReference type="EMBL" id="KAK7726105.1"/>
    </source>
</evidence>
<dbReference type="PANTHER" id="PTHR37488">
    <property type="entry name" value="DUF1275 DOMAIN-CONTAINING PROTEIN"/>
    <property type="match status" value="1"/>
</dbReference>
<dbReference type="InterPro" id="IPR010699">
    <property type="entry name" value="DUF1275"/>
</dbReference>
<keyword evidence="2" id="KW-0812">Transmembrane</keyword>
<feature type="region of interest" description="Disordered" evidence="1">
    <location>
        <begin position="1"/>
        <end position="52"/>
    </location>
</feature>